<protein>
    <submittedName>
        <fullName evidence="2">Uncharacterized protein</fullName>
    </submittedName>
</protein>
<name>A0A391NV29_9EUKA</name>
<comment type="caution">
    <text evidence="2">The sequence shown here is derived from an EMBL/GenBank/DDBJ whole genome shotgun (WGS) entry which is preliminary data.</text>
</comment>
<keyword evidence="3" id="KW-1185">Reference proteome</keyword>
<dbReference type="AlphaFoldDB" id="A0A391NV29"/>
<proteinExistence type="predicted"/>
<evidence type="ECO:0000313" key="2">
    <source>
        <dbReference type="EMBL" id="GCA63048.1"/>
    </source>
</evidence>
<feature type="compositionally biased region" description="Low complexity" evidence="1">
    <location>
        <begin position="28"/>
        <end position="41"/>
    </location>
</feature>
<dbReference type="EMBL" id="BDIP01002140">
    <property type="protein sequence ID" value="GCA63048.1"/>
    <property type="molecule type" value="Genomic_DNA"/>
</dbReference>
<gene>
    <name evidence="2" type="ORF">KIPB_007523</name>
</gene>
<organism evidence="2 3">
    <name type="scientific">Kipferlia bialata</name>
    <dbReference type="NCBI Taxonomy" id="797122"/>
    <lineage>
        <taxon>Eukaryota</taxon>
        <taxon>Metamonada</taxon>
        <taxon>Carpediemonas-like organisms</taxon>
        <taxon>Kipferlia</taxon>
    </lineage>
</organism>
<feature type="non-terminal residue" evidence="2">
    <location>
        <position position="60"/>
    </location>
</feature>
<reference evidence="2 3" key="1">
    <citation type="journal article" date="2018" name="PLoS ONE">
        <title>The draft genome of Kipferlia bialata reveals reductive genome evolution in fornicate parasites.</title>
        <authorList>
            <person name="Tanifuji G."/>
            <person name="Takabayashi S."/>
            <person name="Kume K."/>
            <person name="Takagi M."/>
            <person name="Nakayama T."/>
            <person name="Kamikawa R."/>
            <person name="Inagaki Y."/>
            <person name="Hashimoto T."/>
        </authorList>
    </citation>
    <scope>NUCLEOTIDE SEQUENCE [LARGE SCALE GENOMIC DNA]</scope>
    <source>
        <strain evidence="2">NY0173</strain>
    </source>
</reference>
<feature type="region of interest" description="Disordered" evidence="1">
    <location>
        <begin position="1"/>
        <end position="60"/>
    </location>
</feature>
<accession>A0A391NV29</accession>
<sequence>MPSAPEVSIETDIPMSELSAPERERGPEPAAEASLSLSEAEGAVCVEPEAPAAKADTVKE</sequence>
<dbReference type="Proteomes" id="UP000265618">
    <property type="component" value="Unassembled WGS sequence"/>
</dbReference>
<evidence type="ECO:0000256" key="1">
    <source>
        <dbReference type="SAM" id="MobiDB-lite"/>
    </source>
</evidence>
<evidence type="ECO:0000313" key="3">
    <source>
        <dbReference type="Proteomes" id="UP000265618"/>
    </source>
</evidence>